<protein>
    <submittedName>
        <fullName evidence="2">Uncharacterized protein</fullName>
    </submittedName>
</protein>
<feature type="compositionally biased region" description="Polar residues" evidence="1">
    <location>
        <begin position="8"/>
        <end position="22"/>
    </location>
</feature>
<reference evidence="2 3" key="1">
    <citation type="journal article" date="2023" name="Genes (Basel)">
        <title>Chromosome-Level Genome Assembly and Circadian Gene Repertoire of the Patagonia Blennie Eleginops maclovinus-The Closest Ancestral Proxy of Antarctic Cryonotothenioids.</title>
        <authorList>
            <person name="Cheng C.C."/>
            <person name="Rivera-Colon A.G."/>
            <person name="Minhas B.F."/>
            <person name="Wilson L."/>
            <person name="Rayamajhi N."/>
            <person name="Vargas-Chacoff L."/>
            <person name="Catchen J.M."/>
        </authorList>
    </citation>
    <scope>NUCLEOTIDE SEQUENCE [LARGE SCALE GENOMIC DNA]</scope>
    <source>
        <strain evidence="2">JMC-PN-2008</strain>
    </source>
</reference>
<sequence length="84" mass="9336">MKSKDSSSRTTLFQRTNQSSAPDQAVHLNETQPHQPPSHLQDKVDNVTYSLILHKNIRGTDYPSAAVTEETIYSEVKLDTALGP</sequence>
<evidence type="ECO:0000256" key="1">
    <source>
        <dbReference type="SAM" id="MobiDB-lite"/>
    </source>
</evidence>
<organism evidence="2 3">
    <name type="scientific">Eleginops maclovinus</name>
    <name type="common">Patagonian blennie</name>
    <name type="synonym">Eleginus maclovinus</name>
    <dbReference type="NCBI Taxonomy" id="56733"/>
    <lineage>
        <taxon>Eukaryota</taxon>
        <taxon>Metazoa</taxon>
        <taxon>Chordata</taxon>
        <taxon>Craniata</taxon>
        <taxon>Vertebrata</taxon>
        <taxon>Euteleostomi</taxon>
        <taxon>Actinopterygii</taxon>
        <taxon>Neopterygii</taxon>
        <taxon>Teleostei</taxon>
        <taxon>Neoteleostei</taxon>
        <taxon>Acanthomorphata</taxon>
        <taxon>Eupercaria</taxon>
        <taxon>Perciformes</taxon>
        <taxon>Notothenioidei</taxon>
        <taxon>Eleginopidae</taxon>
        <taxon>Eleginops</taxon>
    </lineage>
</organism>
<dbReference type="AlphaFoldDB" id="A0AAN7X6P1"/>
<accession>A0AAN7X6P1</accession>
<reference evidence="2 3" key="2">
    <citation type="journal article" date="2023" name="Mol. Biol. Evol.">
        <title>Genomics of Secondarily Temperate Adaptation in the Only Non-Antarctic Icefish.</title>
        <authorList>
            <person name="Rivera-Colon A.G."/>
            <person name="Rayamajhi N."/>
            <person name="Minhas B.F."/>
            <person name="Madrigal G."/>
            <person name="Bilyk K.T."/>
            <person name="Yoon V."/>
            <person name="Hune M."/>
            <person name="Gregory S."/>
            <person name="Cheng C.H.C."/>
            <person name="Catchen J.M."/>
        </authorList>
    </citation>
    <scope>NUCLEOTIDE SEQUENCE [LARGE SCALE GENOMIC DNA]</scope>
    <source>
        <strain evidence="2">JMC-PN-2008</strain>
    </source>
</reference>
<feature type="region of interest" description="Disordered" evidence="1">
    <location>
        <begin position="1"/>
        <end position="41"/>
    </location>
</feature>
<evidence type="ECO:0000313" key="3">
    <source>
        <dbReference type="Proteomes" id="UP001346869"/>
    </source>
</evidence>
<comment type="caution">
    <text evidence="2">The sequence shown here is derived from an EMBL/GenBank/DDBJ whole genome shotgun (WGS) entry which is preliminary data.</text>
</comment>
<proteinExistence type="predicted"/>
<gene>
    <name evidence="2" type="ORF">PBY51_002743</name>
</gene>
<evidence type="ECO:0000313" key="2">
    <source>
        <dbReference type="EMBL" id="KAK5858616.1"/>
    </source>
</evidence>
<name>A0AAN7X6P1_ELEMC</name>
<keyword evidence="3" id="KW-1185">Reference proteome</keyword>
<dbReference type="Proteomes" id="UP001346869">
    <property type="component" value="Unassembled WGS sequence"/>
</dbReference>
<dbReference type="EMBL" id="JAUZQC010000015">
    <property type="protein sequence ID" value="KAK5858616.1"/>
    <property type="molecule type" value="Genomic_DNA"/>
</dbReference>